<evidence type="ECO:0000259" key="1">
    <source>
        <dbReference type="Pfam" id="PF10354"/>
    </source>
</evidence>
<dbReference type="InterPro" id="IPR019446">
    <property type="entry name" value="BMT5-like"/>
</dbReference>
<dbReference type="FunFam" id="3.40.50.150:FF:000440">
    <property type="entry name" value="Os09g0479300 protein"/>
    <property type="match status" value="1"/>
</dbReference>
<gene>
    <name evidence="2" type="ORF">NE237_033262</name>
</gene>
<sequence>MDNSGSLKHYSSRHRILLVGEGDFSFALCLAHSFGSGSGSSIVATSLDSYDTLISKYKRVKSNLKNLEKLGAAILHKIDATKMKFHTDLRMQKFDRIIFNFPHAGFHGKEDQPHLIKMHRNLVQGFFKNARDMLRPYGEIHVSHKTTGPFLHWNLKELASRHSLVLIECVEFKIDDYPGYKNKKGDGPRCDEPFRLGKCSTFKFVVSCHRWTESVMGQVYNCNGLPQIQVIPLQNPHSALQLLRTDFISNMQTGYMGAQLIRGMGNEFERIFDGYLADVKTMFGRTDYDYARVARENVWVGFGKYMSGAPGGTVNDFTPYLEALHNCSKLRLAWLERWERLKLSSQP</sequence>
<dbReference type="InterPro" id="IPR029063">
    <property type="entry name" value="SAM-dependent_MTases_sf"/>
</dbReference>
<feature type="domain" description="25S rRNA (uridine-N(3))-methyltransferase BMT5-like" evidence="1">
    <location>
        <begin position="17"/>
        <end position="184"/>
    </location>
</feature>
<dbReference type="GO" id="GO:0070475">
    <property type="term" value="P:rRNA base methylation"/>
    <property type="evidence" value="ECO:0007669"/>
    <property type="project" value="InterPro"/>
</dbReference>
<dbReference type="AlphaFoldDB" id="A0A9Q0R4N2"/>
<dbReference type="Gene3D" id="3.40.50.150">
    <property type="entry name" value="Vaccinia Virus protein VP39"/>
    <property type="match status" value="1"/>
</dbReference>
<name>A0A9Q0R4N2_9MAGN</name>
<comment type="caution">
    <text evidence="2">The sequence shown here is derived from an EMBL/GenBank/DDBJ whole genome shotgun (WGS) entry which is preliminary data.</text>
</comment>
<dbReference type="SUPFAM" id="SSF53335">
    <property type="entry name" value="S-adenosyl-L-methionine-dependent methyltransferases"/>
    <property type="match status" value="1"/>
</dbReference>
<dbReference type="Proteomes" id="UP001141806">
    <property type="component" value="Unassembled WGS sequence"/>
</dbReference>
<dbReference type="PANTHER" id="PTHR11538:SF26">
    <property type="entry name" value="FERREDOXIN-FOLD ANTICODON-BINDING DOMAIN-CONTAINING PROTEIN 1"/>
    <property type="match status" value="1"/>
</dbReference>
<dbReference type="EMBL" id="JAMYWD010000001">
    <property type="protein sequence ID" value="KAJ4982425.1"/>
    <property type="molecule type" value="Genomic_DNA"/>
</dbReference>
<dbReference type="PANTHER" id="PTHR11538">
    <property type="entry name" value="PHENYLALANYL-TRNA SYNTHETASE"/>
    <property type="match status" value="1"/>
</dbReference>
<dbReference type="OrthoDB" id="273345at2759"/>
<dbReference type="Pfam" id="PF10354">
    <property type="entry name" value="BMT5-like"/>
    <property type="match status" value="1"/>
</dbReference>
<dbReference type="GO" id="GO:0070042">
    <property type="term" value="F:rRNA (uridine-N3-)-methyltransferase activity"/>
    <property type="evidence" value="ECO:0007669"/>
    <property type="project" value="InterPro"/>
</dbReference>
<proteinExistence type="predicted"/>
<evidence type="ECO:0000313" key="2">
    <source>
        <dbReference type="EMBL" id="KAJ4982425.1"/>
    </source>
</evidence>
<protein>
    <recommendedName>
        <fullName evidence="1">25S rRNA (uridine-N(3))-methyltransferase BMT5-like domain-containing protein</fullName>
    </recommendedName>
</protein>
<organism evidence="2 3">
    <name type="scientific">Protea cynaroides</name>
    <dbReference type="NCBI Taxonomy" id="273540"/>
    <lineage>
        <taxon>Eukaryota</taxon>
        <taxon>Viridiplantae</taxon>
        <taxon>Streptophyta</taxon>
        <taxon>Embryophyta</taxon>
        <taxon>Tracheophyta</taxon>
        <taxon>Spermatophyta</taxon>
        <taxon>Magnoliopsida</taxon>
        <taxon>Proteales</taxon>
        <taxon>Proteaceae</taxon>
        <taxon>Protea</taxon>
    </lineage>
</organism>
<reference evidence="2" key="1">
    <citation type="journal article" date="2023" name="Plant J.">
        <title>The genome of the king protea, Protea cynaroides.</title>
        <authorList>
            <person name="Chang J."/>
            <person name="Duong T.A."/>
            <person name="Schoeman C."/>
            <person name="Ma X."/>
            <person name="Roodt D."/>
            <person name="Barker N."/>
            <person name="Li Z."/>
            <person name="Van de Peer Y."/>
            <person name="Mizrachi E."/>
        </authorList>
    </citation>
    <scope>NUCLEOTIDE SEQUENCE</scope>
    <source>
        <tissue evidence="2">Young leaves</tissue>
    </source>
</reference>
<dbReference type="GO" id="GO:0005737">
    <property type="term" value="C:cytoplasm"/>
    <property type="evidence" value="ECO:0007669"/>
    <property type="project" value="TreeGrafter"/>
</dbReference>
<accession>A0A9Q0R4N2</accession>
<keyword evidence="3" id="KW-1185">Reference proteome</keyword>
<evidence type="ECO:0000313" key="3">
    <source>
        <dbReference type="Proteomes" id="UP001141806"/>
    </source>
</evidence>